<dbReference type="InterPro" id="IPR036259">
    <property type="entry name" value="MFS_trans_sf"/>
</dbReference>
<reference evidence="8 9" key="1">
    <citation type="submission" date="2018-11" db="EMBL/GenBank/DDBJ databases">
        <title>Trebonia kvetii gen.nov., sp.nov., a novel acidophilic actinobacterium, and proposal of the new actinobacterial family Treboniaceae fam. nov.</title>
        <authorList>
            <person name="Rapoport D."/>
            <person name="Sagova-Mareckova M."/>
            <person name="Sedlacek I."/>
            <person name="Provaznik J."/>
            <person name="Kralova S."/>
            <person name="Pavlinic D."/>
            <person name="Benes V."/>
            <person name="Kopecky J."/>
        </authorList>
    </citation>
    <scope>NUCLEOTIDE SEQUENCE [LARGE SCALE GENOMIC DNA]</scope>
    <source>
        <strain evidence="8 9">15Tr583</strain>
    </source>
</reference>
<dbReference type="Pfam" id="PF07690">
    <property type="entry name" value="MFS_1"/>
    <property type="match status" value="1"/>
</dbReference>
<evidence type="ECO:0000313" key="9">
    <source>
        <dbReference type="Proteomes" id="UP000460272"/>
    </source>
</evidence>
<feature type="transmembrane region" description="Helical" evidence="7">
    <location>
        <begin position="224"/>
        <end position="243"/>
    </location>
</feature>
<keyword evidence="5 7" id="KW-0472">Membrane</keyword>
<keyword evidence="3 7" id="KW-0812">Transmembrane</keyword>
<gene>
    <name evidence="8" type="ORF">EAS64_19090</name>
</gene>
<dbReference type="EMBL" id="RPFW01000003">
    <property type="protein sequence ID" value="TVZ04470.1"/>
    <property type="molecule type" value="Genomic_DNA"/>
</dbReference>
<comment type="subcellular location">
    <subcellularLocation>
        <location evidence="1">Cell membrane</location>
        <topology evidence="1">Multi-pass membrane protein</topology>
    </subcellularLocation>
</comment>
<feature type="compositionally biased region" description="Low complexity" evidence="6">
    <location>
        <begin position="399"/>
        <end position="410"/>
    </location>
</feature>
<evidence type="ECO:0000313" key="8">
    <source>
        <dbReference type="EMBL" id="TVZ04470.1"/>
    </source>
</evidence>
<dbReference type="RefSeq" id="WP_145854461.1">
    <property type="nucleotide sequence ID" value="NZ_RPFW01000003.1"/>
</dbReference>
<dbReference type="SUPFAM" id="SSF103473">
    <property type="entry name" value="MFS general substrate transporter"/>
    <property type="match status" value="1"/>
</dbReference>
<keyword evidence="9" id="KW-1185">Reference proteome</keyword>
<keyword evidence="2" id="KW-1003">Cell membrane</keyword>
<feature type="transmembrane region" description="Helical" evidence="7">
    <location>
        <begin position="249"/>
        <end position="270"/>
    </location>
</feature>
<feature type="compositionally biased region" description="Pro residues" evidence="6">
    <location>
        <begin position="411"/>
        <end position="420"/>
    </location>
</feature>
<proteinExistence type="predicted"/>
<organism evidence="8 9">
    <name type="scientific">Trebonia kvetii</name>
    <dbReference type="NCBI Taxonomy" id="2480626"/>
    <lineage>
        <taxon>Bacteria</taxon>
        <taxon>Bacillati</taxon>
        <taxon>Actinomycetota</taxon>
        <taxon>Actinomycetes</taxon>
        <taxon>Streptosporangiales</taxon>
        <taxon>Treboniaceae</taxon>
        <taxon>Trebonia</taxon>
    </lineage>
</organism>
<evidence type="ECO:0000256" key="3">
    <source>
        <dbReference type="ARBA" id="ARBA00022692"/>
    </source>
</evidence>
<protein>
    <submittedName>
        <fullName evidence="8">MFS transporter</fullName>
    </submittedName>
</protein>
<dbReference type="GO" id="GO:0022857">
    <property type="term" value="F:transmembrane transporter activity"/>
    <property type="evidence" value="ECO:0007669"/>
    <property type="project" value="InterPro"/>
</dbReference>
<dbReference type="InterPro" id="IPR011701">
    <property type="entry name" value="MFS"/>
</dbReference>
<feature type="transmembrane region" description="Helical" evidence="7">
    <location>
        <begin position="302"/>
        <end position="322"/>
    </location>
</feature>
<dbReference type="OrthoDB" id="3539228at2"/>
<sequence>MAHPLRNRNFRLLFTGRVIDGLGDSVSPAALTLAIVIATRSSGGLAVVLVCSLLPKVALLPLGGVVADRLGPRRVALAAALVSGGAQLCIGLLLLAGHIDLLLIAVAAAVKGVASAFDSPATLPLVAGTTDEDGRQAANALMGIASSATSLAGPALAGVLIFTAGAGWAFVLDAATFAVSALTLALLKVRPVHVPAQSLREDLAAGWAEVTARTWYWTSLIGHASWNFAAGMLATTGPLIAVTELGGKTVWLAALQASAVGYLAGAFIAGRARVSRAILAGNTALMSFAVPLVLFAVAAPAWAVVIAYGLAMACLGFLNPVWETAVQQEIPAAVLARVSAYDWLVSLGAMPLGYALGPILAREWGYTWPLTGAAILVLISLAVPVSLPDVRNLRLRQTPAEAAPPEAAPQEVPPPSPPAGAPAAGATA</sequence>
<dbReference type="AlphaFoldDB" id="A0A6P2BZZ5"/>
<feature type="transmembrane region" description="Helical" evidence="7">
    <location>
        <begin position="366"/>
        <end position="387"/>
    </location>
</feature>
<evidence type="ECO:0000256" key="5">
    <source>
        <dbReference type="ARBA" id="ARBA00023136"/>
    </source>
</evidence>
<dbReference type="GO" id="GO:0005886">
    <property type="term" value="C:plasma membrane"/>
    <property type="evidence" value="ECO:0007669"/>
    <property type="project" value="UniProtKB-SubCell"/>
</dbReference>
<evidence type="ECO:0000256" key="1">
    <source>
        <dbReference type="ARBA" id="ARBA00004651"/>
    </source>
</evidence>
<feature type="region of interest" description="Disordered" evidence="6">
    <location>
        <begin position="398"/>
        <end position="428"/>
    </location>
</feature>
<feature type="transmembrane region" description="Helical" evidence="7">
    <location>
        <begin position="334"/>
        <end position="354"/>
    </location>
</feature>
<evidence type="ECO:0000256" key="6">
    <source>
        <dbReference type="SAM" id="MobiDB-lite"/>
    </source>
</evidence>
<name>A0A6P2BZZ5_9ACTN</name>
<dbReference type="Proteomes" id="UP000460272">
    <property type="component" value="Unassembled WGS sequence"/>
</dbReference>
<evidence type="ECO:0000256" key="7">
    <source>
        <dbReference type="SAM" id="Phobius"/>
    </source>
</evidence>
<comment type="caution">
    <text evidence="8">The sequence shown here is derived from an EMBL/GenBank/DDBJ whole genome shotgun (WGS) entry which is preliminary data.</text>
</comment>
<accession>A0A6P2BZZ5</accession>
<evidence type="ECO:0000256" key="2">
    <source>
        <dbReference type="ARBA" id="ARBA00022475"/>
    </source>
</evidence>
<evidence type="ECO:0000256" key="4">
    <source>
        <dbReference type="ARBA" id="ARBA00022989"/>
    </source>
</evidence>
<dbReference type="CDD" id="cd06173">
    <property type="entry name" value="MFS_MefA_like"/>
    <property type="match status" value="1"/>
</dbReference>
<feature type="transmembrane region" description="Helical" evidence="7">
    <location>
        <begin position="21"/>
        <end position="39"/>
    </location>
</feature>
<feature type="transmembrane region" description="Helical" evidence="7">
    <location>
        <begin position="138"/>
        <end position="162"/>
    </location>
</feature>
<feature type="transmembrane region" description="Helical" evidence="7">
    <location>
        <begin position="277"/>
        <end position="296"/>
    </location>
</feature>
<keyword evidence="4 7" id="KW-1133">Transmembrane helix</keyword>
<feature type="transmembrane region" description="Helical" evidence="7">
    <location>
        <begin position="45"/>
        <end position="63"/>
    </location>
</feature>
<dbReference type="Gene3D" id="1.20.1250.20">
    <property type="entry name" value="MFS general substrate transporter like domains"/>
    <property type="match status" value="1"/>
</dbReference>
<dbReference type="PANTHER" id="PTHR23513:SF11">
    <property type="entry name" value="STAPHYLOFERRIN A TRANSPORTER"/>
    <property type="match status" value="1"/>
</dbReference>
<dbReference type="PANTHER" id="PTHR23513">
    <property type="entry name" value="INTEGRAL MEMBRANE EFFLUX PROTEIN-RELATED"/>
    <property type="match status" value="1"/>
</dbReference>